<reference evidence="1 2" key="2">
    <citation type="submission" date="2018-01" db="EMBL/GenBank/DDBJ databases">
        <title>Genomic study of Klebsiella pneumoniae.</title>
        <authorList>
            <person name="Yang Y."/>
            <person name="Bicalho R."/>
        </authorList>
    </citation>
    <scope>NUCLEOTIDE SEQUENCE [LARGE SCALE GENOMIC DNA]</scope>
    <source>
        <strain evidence="1 2">A11</strain>
    </source>
</reference>
<gene>
    <name evidence="1" type="ORF">CWN50_26945</name>
</gene>
<sequence>MKLKAGDWLTTKEDPTYRSQYLMLNQGALLMWYSENLCRTQNVVWKHMVGDKRYSLLRSSN</sequence>
<dbReference type="AlphaFoldDB" id="A0A1Q8YUD4"/>
<dbReference type="Proteomes" id="UP000234505">
    <property type="component" value="Unassembled WGS sequence"/>
</dbReference>
<accession>A0A1Q8YUD4</accession>
<proteinExistence type="predicted"/>
<dbReference type="EMBL" id="PIDS01001271">
    <property type="protein sequence ID" value="PLL26266.1"/>
    <property type="molecule type" value="Genomic_DNA"/>
</dbReference>
<organism evidence="1 2">
    <name type="scientific">Klebsiella michiganensis</name>
    <dbReference type="NCBI Taxonomy" id="1134687"/>
    <lineage>
        <taxon>Bacteria</taxon>
        <taxon>Pseudomonadati</taxon>
        <taxon>Pseudomonadota</taxon>
        <taxon>Gammaproteobacteria</taxon>
        <taxon>Enterobacterales</taxon>
        <taxon>Enterobacteriaceae</taxon>
        <taxon>Klebsiella/Raoultella group</taxon>
        <taxon>Klebsiella</taxon>
    </lineage>
</organism>
<comment type="caution">
    <text evidence="1">The sequence shown here is derived from an EMBL/GenBank/DDBJ whole genome shotgun (WGS) entry which is preliminary data.</text>
</comment>
<reference evidence="1 2" key="1">
    <citation type="submission" date="2017-11" db="EMBL/GenBank/DDBJ databases">
        <authorList>
            <person name="Han C.G."/>
        </authorList>
    </citation>
    <scope>NUCLEOTIDE SEQUENCE [LARGE SCALE GENOMIC DNA]</scope>
    <source>
        <strain evidence="1 2">A11</strain>
    </source>
</reference>
<evidence type="ECO:0000313" key="2">
    <source>
        <dbReference type="Proteomes" id="UP000234505"/>
    </source>
</evidence>
<protein>
    <submittedName>
        <fullName evidence="1">Uncharacterized protein</fullName>
    </submittedName>
</protein>
<name>A0A1Q8YUD4_9ENTR</name>
<evidence type="ECO:0000313" key="1">
    <source>
        <dbReference type="EMBL" id="PLL26266.1"/>
    </source>
</evidence>